<dbReference type="Proteomes" id="UP000215256">
    <property type="component" value="Chromosome 2"/>
</dbReference>
<organism evidence="2 3">
    <name type="scientific">Ochrobactrum quorumnocens</name>
    <dbReference type="NCBI Taxonomy" id="271865"/>
    <lineage>
        <taxon>Bacteria</taxon>
        <taxon>Pseudomonadati</taxon>
        <taxon>Pseudomonadota</taxon>
        <taxon>Alphaproteobacteria</taxon>
        <taxon>Hyphomicrobiales</taxon>
        <taxon>Brucellaceae</taxon>
        <taxon>Brucella/Ochrobactrum group</taxon>
        <taxon>Ochrobactrum</taxon>
    </lineage>
</organism>
<sequence length="65" mass="7365">MFKGRHFDKSVILLCVRWYLAYNLSLRNLNEMMAEREAASMRARKRGTAPGADSNVPSDLHIALA</sequence>
<name>A0A248UCZ7_9HYPH</name>
<dbReference type="EMBL" id="CP022603">
    <property type="protein sequence ID" value="ASV84482.1"/>
    <property type="molecule type" value="Genomic_DNA"/>
</dbReference>
<proteinExistence type="predicted"/>
<accession>A0A248UCZ7</accession>
<evidence type="ECO:0008006" key="4">
    <source>
        <dbReference type="Google" id="ProtNLM"/>
    </source>
</evidence>
<evidence type="ECO:0000256" key="1">
    <source>
        <dbReference type="SAM" id="MobiDB-lite"/>
    </source>
</evidence>
<feature type="region of interest" description="Disordered" evidence="1">
    <location>
        <begin position="40"/>
        <end position="65"/>
    </location>
</feature>
<dbReference type="AlphaFoldDB" id="A0A248UCZ7"/>
<evidence type="ECO:0000313" key="3">
    <source>
        <dbReference type="Proteomes" id="UP000215256"/>
    </source>
</evidence>
<evidence type="ECO:0000313" key="2">
    <source>
        <dbReference type="EMBL" id="ASV84482.1"/>
    </source>
</evidence>
<gene>
    <name evidence="2" type="ORF">CES85_5276</name>
</gene>
<protein>
    <recommendedName>
        <fullName evidence="4">Transposase</fullName>
    </recommendedName>
</protein>
<dbReference type="KEGG" id="och:CES85_5276"/>
<reference evidence="2 3" key="1">
    <citation type="submission" date="2017-07" db="EMBL/GenBank/DDBJ databases">
        <title>Phylogenetic study on the rhizospheric bacterium Ochrobactrum sp. A44.</title>
        <authorList>
            <person name="Krzyzanowska D.M."/>
            <person name="Ossowicki A."/>
            <person name="Rajewska M."/>
            <person name="Maciag T."/>
            <person name="Kaczynski Z."/>
            <person name="Czerwicka M."/>
            <person name="Jafra S."/>
        </authorList>
    </citation>
    <scope>NUCLEOTIDE SEQUENCE [LARGE SCALE GENOMIC DNA]</scope>
    <source>
        <strain evidence="2 3">A44</strain>
    </source>
</reference>